<name>U6KX59_EIMTE</name>
<feature type="domain" description="NADP-dependent oxidoreductase" evidence="3">
    <location>
        <begin position="228"/>
        <end position="307"/>
    </location>
</feature>
<dbReference type="AlphaFoldDB" id="U6KX59"/>
<dbReference type="PANTHER" id="PTHR43364:SF4">
    <property type="entry name" value="NAD(P)-LINKED OXIDOREDUCTASE SUPERFAMILY PROTEIN"/>
    <property type="match status" value="1"/>
</dbReference>
<dbReference type="GeneID" id="25257769"/>
<feature type="region of interest" description="Disordered" evidence="2">
    <location>
        <begin position="60"/>
        <end position="149"/>
    </location>
</feature>
<dbReference type="InterPro" id="IPR050523">
    <property type="entry name" value="AKR_Detox_Biosynth"/>
</dbReference>
<feature type="compositionally biased region" description="Pro residues" evidence="2">
    <location>
        <begin position="117"/>
        <end position="143"/>
    </location>
</feature>
<dbReference type="PANTHER" id="PTHR43364">
    <property type="entry name" value="NADH-SPECIFIC METHYLGLYOXAL REDUCTASE-RELATED"/>
    <property type="match status" value="1"/>
</dbReference>
<reference evidence="4" key="1">
    <citation type="submission" date="2013-10" db="EMBL/GenBank/DDBJ databases">
        <title>Genomic analysis of the causative agents of coccidiosis in chickens.</title>
        <authorList>
            <person name="Reid A.J."/>
            <person name="Blake D."/>
            <person name="Billington K."/>
            <person name="Browne H."/>
            <person name="Dunn M."/>
            <person name="Hung S."/>
            <person name="Kawahara F."/>
            <person name="Miranda-Saavedra D."/>
            <person name="Mourier T."/>
            <person name="Nagra H."/>
            <person name="Otto T.D."/>
            <person name="Rawlings N."/>
            <person name="Sanchez A."/>
            <person name="Sanders M."/>
            <person name="Subramaniam C."/>
            <person name="Tay Y."/>
            <person name="Dear P."/>
            <person name="Doerig C."/>
            <person name="Gruber A."/>
            <person name="Parkinson J."/>
            <person name="Shirley M."/>
            <person name="Wan K.L."/>
            <person name="Berriman M."/>
            <person name="Tomley F."/>
            <person name="Pain A."/>
        </authorList>
    </citation>
    <scope>NUCLEOTIDE SEQUENCE [LARGE SCALE GENOMIC DNA]</scope>
    <source>
        <strain evidence="4">Houghton</strain>
    </source>
</reference>
<feature type="compositionally biased region" description="Low complexity" evidence="2">
    <location>
        <begin position="65"/>
        <end position="98"/>
    </location>
</feature>
<dbReference type="VEuPathDB" id="ToxoDB:ETH_00043650"/>
<accession>U6KX59</accession>
<dbReference type="EMBL" id="HG675355">
    <property type="protein sequence ID" value="CDJ40914.1"/>
    <property type="molecule type" value="Genomic_DNA"/>
</dbReference>
<feature type="compositionally biased region" description="Basic residues" evidence="2">
    <location>
        <begin position="341"/>
        <end position="354"/>
    </location>
</feature>
<dbReference type="Pfam" id="PF00248">
    <property type="entry name" value="Aldo_ket_red"/>
    <property type="match status" value="1"/>
</dbReference>
<evidence type="ECO:0000313" key="5">
    <source>
        <dbReference type="Proteomes" id="UP000030747"/>
    </source>
</evidence>
<evidence type="ECO:0000313" key="4">
    <source>
        <dbReference type="EMBL" id="CDJ40914.1"/>
    </source>
</evidence>
<keyword evidence="1" id="KW-0560">Oxidoreductase</keyword>
<protein>
    <recommendedName>
        <fullName evidence="3">NADP-dependent oxidoreductase domain-containing protein</fullName>
    </recommendedName>
</protein>
<keyword evidence="5" id="KW-1185">Reference proteome</keyword>
<evidence type="ECO:0000256" key="2">
    <source>
        <dbReference type="SAM" id="MobiDB-lite"/>
    </source>
</evidence>
<dbReference type="InterPro" id="IPR036812">
    <property type="entry name" value="NAD(P)_OxRdtase_dom_sf"/>
</dbReference>
<dbReference type="InterPro" id="IPR023210">
    <property type="entry name" value="NADP_OxRdtase_dom"/>
</dbReference>
<evidence type="ECO:0000256" key="1">
    <source>
        <dbReference type="ARBA" id="ARBA00023002"/>
    </source>
</evidence>
<dbReference type="GO" id="GO:0016491">
    <property type="term" value="F:oxidoreductase activity"/>
    <property type="evidence" value="ECO:0007669"/>
    <property type="project" value="UniProtKB-KW"/>
</dbReference>
<dbReference type="Proteomes" id="UP000030747">
    <property type="component" value="Unassembled WGS sequence"/>
</dbReference>
<gene>
    <name evidence="4" type="ORF">ETH_00043650</name>
</gene>
<reference evidence="4" key="2">
    <citation type="submission" date="2013-10" db="EMBL/GenBank/DDBJ databases">
        <authorList>
            <person name="Aslett M."/>
        </authorList>
    </citation>
    <scope>NUCLEOTIDE SEQUENCE [LARGE SCALE GENOMIC DNA]</scope>
    <source>
        <strain evidence="4">Houghton</strain>
    </source>
</reference>
<dbReference type="Gene3D" id="3.20.20.100">
    <property type="entry name" value="NADP-dependent oxidoreductase domain"/>
    <property type="match status" value="1"/>
</dbReference>
<feature type="region of interest" description="Disordered" evidence="2">
    <location>
        <begin position="182"/>
        <end position="210"/>
    </location>
</feature>
<feature type="compositionally biased region" description="Low complexity" evidence="2">
    <location>
        <begin position="106"/>
        <end position="116"/>
    </location>
</feature>
<organism evidence="4 5">
    <name type="scientific">Eimeria tenella</name>
    <name type="common">Coccidian parasite</name>
    <dbReference type="NCBI Taxonomy" id="5802"/>
    <lineage>
        <taxon>Eukaryota</taxon>
        <taxon>Sar</taxon>
        <taxon>Alveolata</taxon>
        <taxon>Apicomplexa</taxon>
        <taxon>Conoidasida</taxon>
        <taxon>Coccidia</taxon>
        <taxon>Eucoccidiorida</taxon>
        <taxon>Eimeriorina</taxon>
        <taxon>Eimeriidae</taxon>
        <taxon>Eimeria</taxon>
    </lineage>
</organism>
<dbReference type="OrthoDB" id="348904at2759"/>
<feature type="region of interest" description="Disordered" evidence="2">
    <location>
        <begin position="315"/>
        <end position="354"/>
    </location>
</feature>
<feature type="compositionally biased region" description="Low complexity" evidence="2">
    <location>
        <begin position="315"/>
        <end position="326"/>
    </location>
</feature>
<dbReference type="VEuPathDB" id="ToxoDB:ETH2_1550600"/>
<evidence type="ECO:0000259" key="3">
    <source>
        <dbReference type="Pfam" id="PF00248"/>
    </source>
</evidence>
<dbReference type="SUPFAM" id="SSF51430">
    <property type="entry name" value="NAD(P)-linked oxidoreductase"/>
    <property type="match status" value="1"/>
</dbReference>
<dbReference type="RefSeq" id="XP_013231664.1">
    <property type="nucleotide sequence ID" value="XM_013376210.1"/>
</dbReference>
<sequence>MRAPAPLCLLPGMRRSPEREEQWRFIPEAPYGILASRQNFARSFTAKDKAWIEKVIENRRRRAAQKQQQQQQQQGAETQARPAAAADTAAAAANTGAAADEDPQRPGCAEEPLPGEAGPPGPPEWGPPIGEPGEVLPPPPLPARPGGLLMTPEEAYHRQYAHVALPLSTGCAAPKLLLPNRLQLPPTPTPGAPRGPLGAPGGALREGGPPWPVAYRQLGQSDLYVSEVGLGTMFMGGPQGPPAGKGNCNNPSELLSYAVDGWGVNFIDTAELYPLPAAAESFGAAEEIVGKWLAARGAAKRAELVLAAIPPGSAALTAAAAQQQHPSSCNGKEQKAAETKTRRRETKRKQKTKR</sequence>
<proteinExistence type="predicted"/>